<reference evidence="1 2" key="1">
    <citation type="submission" date="2024-02" db="EMBL/GenBank/DDBJ databases">
        <authorList>
            <consortium name="ELIXIR-Norway"/>
            <consortium name="Elixir Norway"/>
        </authorList>
    </citation>
    <scope>NUCLEOTIDE SEQUENCE [LARGE SCALE GENOMIC DNA]</scope>
</reference>
<accession>A0ABP0TBY8</accession>
<sequence>MPADPATLQERGLLTAEASQCLQILLLYRNEVCLQLRHSNACRSCYYRNEVSLQLRYSNRATCVTTPNGMPQRSASFIVKSLQFRWQNAHGRTHSSQIPSLS</sequence>
<protein>
    <submittedName>
        <fullName evidence="1">Uncharacterized protein</fullName>
    </submittedName>
</protein>
<evidence type="ECO:0000313" key="1">
    <source>
        <dbReference type="EMBL" id="CAK9192067.1"/>
    </source>
</evidence>
<evidence type="ECO:0000313" key="2">
    <source>
        <dbReference type="Proteomes" id="UP001497512"/>
    </source>
</evidence>
<dbReference type="EMBL" id="OZ019893">
    <property type="protein sequence ID" value="CAK9192067.1"/>
    <property type="molecule type" value="Genomic_DNA"/>
</dbReference>
<organism evidence="1 2">
    <name type="scientific">Sphagnum troendelagicum</name>
    <dbReference type="NCBI Taxonomy" id="128251"/>
    <lineage>
        <taxon>Eukaryota</taxon>
        <taxon>Viridiplantae</taxon>
        <taxon>Streptophyta</taxon>
        <taxon>Embryophyta</taxon>
        <taxon>Bryophyta</taxon>
        <taxon>Sphagnophytina</taxon>
        <taxon>Sphagnopsida</taxon>
        <taxon>Sphagnales</taxon>
        <taxon>Sphagnaceae</taxon>
        <taxon>Sphagnum</taxon>
    </lineage>
</organism>
<proteinExistence type="predicted"/>
<keyword evidence="2" id="KW-1185">Reference proteome</keyword>
<gene>
    <name evidence="1" type="ORF">CSSPTR1EN2_LOCUS1705</name>
</gene>
<name>A0ABP0TBY8_9BRYO</name>
<dbReference type="Proteomes" id="UP001497512">
    <property type="component" value="Chromosome 1"/>
</dbReference>